<proteinExistence type="predicted"/>
<protein>
    <submittedName>
        <fullName evidence="1">Uncharacterized protein</fullName>
    </submittedName>
</protein>
<sequence>MRNFLTHNDSKFCLIGKINGLSVESKKARKRILSAKNESAVCSFAGRKRIIGFDIRHHLLAYALLRGTPYRDLERNCRQDNMPNAESILKIIQVHVANCFTIDIVNAWLKGE</sequence>
<accession>A0A6J5RS22</accession>
<organism evidence="1">
    <name type="scientific">uncultured Caudovirales phage</name>
    <dbReference type="NCBI Taxonomy" id="2100421"/>
    <lineage>
        <taxon>Viruses</taxon>
        <taxon>Duplodnaviria</taxon>
        <taxon>Heunggongvirae</taxon>
        <taxon>Uroviricota</taxon>
        <taxon>Caudoviricetes</taxon>
        <taxon>Peduoviridae</taxon>
        <taxon>Maltschvirus</taxon>
        <taxon>Maltschvirus maltsch</taxon>
    </lineage>
</organism>
<gene>
    <name evidence="1" type="ORF">UFOVP1290_526</name>
</gene>
<dbReference type="EMBL" id="LR797252">
    <property type="protein sequence ID" value="CAB4197006.1"/>
    <property type="molecule type" value="Genomic_DNA"/>
</dbReference>
<reference evidence="1" key="1">
    <citation type="submission" date="2020-05" db="EMBL/GenBank/DDBJ databases">
        <authorList>
            <person name="Chiriac C."/>
            <person name="Salcher M."/>
            <person name="Ghai R."/>
            <person name="Kavagutti S V."/>
        </authorList>
    </citation>
    <scope>NUCLEOTIDE SEQUENCE</scope>
</reference>
<evidence type="ECO:0000313" key="1">
    <source>
        <dbReference type="EMBL" id="CAB4197006.1"/>
    </source>
</evidence>
<name>A0A6J5RS22_9CAUD</name>